<reference evidence="3 4" key="1">
    <citation type="submission" date="2024-04" db="EMBL/GenBank/DDBJ databases">
        <title>Novel genus in family Flammeovirgaceae.</title>
        <authorList>
            <person name="Nguyen T.H."/>
            <person name="Vuong T.Q."/>
            <person name="Le H."/>
            <person name="Kim S.-G."/>
        </authorList>
    </citation>
    <scope>NUCLEOTIDE SEQUENCE [LARGE SCALE GENOMIC DNA]</scope>
    <source>
        <strain evidence="3 4">JCM 23209</strain>
    </source>
</reference>
<evidence type="ECO:0000259" key="2">
    <source>
        <dbReference type="Pfam" id="PF18962"/>
    </source>
</evidence>
<evidence type="ECO:0000313" key="4">
    <source>
        <dbReference type="Proteomes" id="UP001403385"/>
    </source>
</evidence>
<dbReference type="Proteomes" id="UP001403385">
    <property type="component" value="Unassembled WGS sequence"/>
</dbReference>
<comment type="caution">
    <text evidence="3">The sequence shown here is derived from an EMBL/GenBank/DDBJ whole genome shotgun (WGS) entry which is preliminary data.</text>
</comment>
<name>A0AAW9S8G1_9BACT</name>
<dbReference type="EMBL" id="JBDKWZ010000008">
    <property type="protein sequence ID" value="MEN7549249.1"/>
    <property type="molecule type" value="Genomic_DNA"/>
</dbReference>
<protein>
    <submittedName>
        <fullName evidence="3">T9SS type A sorting domain-containing protein</fullName>
    </submittedName>
</protein>
<gene>
    <name evidence="3" type="ORF">AAG747_15095</name>
</gene>
<evidence type="ECO:0000256" key="1">
    <source>
        <dbReference type="SAM" id="SignalP"/>
    </source>
</evidence>
<dbReference type="RefSeq" id="WP_346822025.1">
    <property type="nucleotide sequence ID" value="NZ_JBDKWZ010000008.1"/>
</dbReference>
<dbReference type="NCBIfam" id="TIGR04183">
    <property type="entry name" value="Por_Secre_tail"/>
    <property type="match status" value="1"/>
</dbReference>
<feature type="chain" id="PRO_5043959431" evidence="1">
    <location>
        <begin position="31"/>
        <end position="366"/>
    </location>
</feature>
<feature type="domain" description="Secretion system C-terminal sorting" evidence="2">
    <location>
        <begin position="290"/>
        <end position="364"/>
    </location>
</feature>
<feature type="signal peptide" evidence="1">
    <location>
        <begin position="1"/>
        <end position="30"/>
    </location>
</feature>
<dbReference type="InterPro" id="IPR026444">
    <property type="entry name" value="Secre_tail"/>
</dbReference>
<proteinExistence type="predicted"/>
<organism evidence="3 4">
    <name type="scientific">Rapidithrix thailandica</name>
    <dbReference type="NCBI Taxonomy" id="413964"/>
    <lineage>
        <taxon>Bacteria</taxon>
        <taxon>Pseudomonadati</taxon>
        <taxon>Bacteroidota</taxon>
        <taxon>Cytophagia</taxon>
        <taxon>Cytophagales</taxon>
        <taxon>Flammeovirgaceae</taxon>
        <taxon>Rapidithrix</taxon>
    </lineage>
</organism>
<keyword evidence="4" id="KW-1185">Reference proteome</keyword>
<sequence>MLLKNCNKRILSGIGVCLVCLLFASQHAFAQTCTISGSGTIYWDNSLSCDEGGVVSSSSTVIVPSDVILVFDDNNDTWTGDKIVVEGFLEISANITLKGDVVIKNGGELSVDGHLDIGKQSGCGYVLVIEEGGRLTAPGGNTGDKIKICGNNILNGGTHPCNDYCIGDGIEGPTGYTENGQDETLPIDLLSFTAHYTGQVILFEWATASEENNDYFTIEYSMNGASFHSLAEVPGVGNSTTVQNYTYQTPPIARVLLYFRLKQTDFDGKFTYSKVISLEMRQNTGSELMIYPNPTRTGVFTLEVPNHDATGELSIRNVLGHSILQPNLPSRTYIKKTIDLSTFGSGIYFITFKSASRVVTKKLIFE</sequence>
<evidence type="ECO:0000313" key="3">
    <source>
        <dbReference type="EMBL" id="MEN7549249.1"/>
    </source>
</evidence>
<dbReference type="Pfam" id="PF18962">
    <property type="entry name" value="Por_Secre_tail"/>
    <property type="match status" value="1"/>
</dbReference>
<keyword evidence="1" id="KW-0732">Signal</keyword>
<accession>A0AAW9S8G1</accession>
<dbReference type="AlphaFoldDB" id="A0AAW9S8G1"/>